<dbReference type="Proteomes" id="UP000502608">
    <property type="component" value="Chromosome"/>
</dbReference>
<feature type="chain" id="PRO_5026152029" evidence="1">
    <location>
        <begin position="20"/>
        <end position="284"/>
    </location>
</feature>
<keyword evidence="1" id="KW-0732">Signal</keyword>
<feature type="signal peptide" evidence="1">
    <location>
        <begin position="1"/>
        <end position="19"/>
    </location>
</feature>
<dbReference type="PROSITE" id="PS00695">
    <property type="entry name" value="ENT_VIR_OMP_2"/>
    <property type="match status" value="1"/>
</dbReference>
<gene>
    <name evidence="2" type="ORF">HBH39_10820</name>
</gene>
<evidence type="ECO:0000313" key="2">
    <source>
        <dbReference type="EMBL" id="QIR14914.1"/>
    </source>
</evidence>
<organism evidence="2 3">
    <name type="scientific">Shewanella aestuarii</name>
    <dbReference type="NCBI Taxonomy" id="1028752"/>
    <lineage>
        <taxon>Bacteria</taxon>
        <taxon>Pseudomonadati</taxon>
        <taxon>Pseudomonadota</taxon>
        <taxon>Gammaproteobacteria</taxon>
        <taxon>Alteromonadales</taxon>
        <taxon>Shewanellaceae</taxon>
        <taxon>Shewanella</taxon>
    </lineage>
</organism>
<accession>A0A6G9QK20</accession>
<sequence>MYKIYFASIISLIPSLCLANESDIEVPQKYERTFPIWAQEAIDRGYELPLPFGFGGTYMTMDQPLVVESVTFSGLGLVDELVSIKGSEAVQSSETMTFRADMWVLPFLNFYGVIGRTQGSSIANVTVNLDLPPPFKPVESAPFDFRLDFEGLTYGVGGTIAGGVGNWFALLDVNYTNTNLDIIDGEISSIVVSPRVGYQFKIANHNTQVWIGAMYQNVEQNFSGNLADIGVPIANGKFEVDQHLADKWNGLIGGQITLGKGFDLLLEGGLGTRKSFMAGLGYRF</sequence>
<dbReference type="GO" id="GO:0044384">
    <property type="term" value="C:host outer membrane"/>
    <property type="evidence" value="ECO:0007669"/>
    <property type="project" value="InterPro"/>
</dbReference>
<evidence type="ECO:0000256" key="1">
    <source>
        <dbReference type="SAM" id="SignalP"/>
    </source>
</evidence>
<dbReference type="EMBL" id="CP050313">
    <property type="protein sequence ID" value="QIR14914.1"/>
    <property type="molecule type" value="Genomic_DNA"/>
</dbReference>
<reference evidence="2 3" key="1">
    <citation type="submission" date="2020-03" db="EMBL/GenBank/DDBJ databases">
        <title>Complete genome sequence of Shewanella sp.</title>
        <authorList>
            <person name="Kim Y.-S."/>
            <person name="Kim S.-J."/>
            <person name="Jung H.-K."/>
            <person name="Kim K.-H."/>
        </authorList>
    </citation>
    <scope>NUCLEOTIDE SEQUENCE [LARGE SCALE GENOMIC DNA]</scope>
    <source>
        <strain evidence="2 3">PN3F2</strain>
    </source>
</reference>
<protein>
    <submittedName>
        <fullName evidence="2">Porin family protein</fullName>
    </submittedName>
</protein>
<evidence type="ECO:0000313" key="3">
    <source>
        <dbReference type="Proteomes" id="UP000502608"/>
    </source>
</evidence>
<proteinExistence type="predicted"/>
<dbReference type="AlphaFoldDB" id="A0A6G9QK20"/>
<dbReference type="InterPro" id="IPR000758">
    <property type="entry name" value="Enterovir_OMP"/>
</dbReference>
<keyword evidence="3" id="KW-1185">Reference proteome</keyword>
<dbReference type="RefSeq" id="WP_167678153.1">
    <property type="nucleotide sequence ID" value="NZ_CP050313.1"/>
</dbReference>
<dbReference type="KEGG" id="saes:HBH39_10820"/>
<name>A0A6G9QK20_9GAMM</name>